<dbReference type="Proteomes" id="UP000650605">
    <property type="component" value="Unassembled WGS sequence"/>
</dbReference>
<accession>A0A8I1IPH0</accession>
<keyword evidence="2" id="KW-0472">Membrane</keyword>
<reference evidence="3" key="1">
    <citation type="submission" date="2020-12" db="EMBL/GenBank/DDBJ databases">
        <title>Paenibacillus polymyxa LMG 27872: a double-edged sword.</title>
        <authorList>
            <person name="Langendries S."/>
            <person name="Garcia Mendez S."/>
            <person name="Beirinckx S."/>
            <person name="Viaene T."/>
            <person name="Baeyen S."/>
            <person name="Goeminne G."/>
            <person name="Willems A."/>
            <person name="Debode J."/>
            <person name="Goormachtig S."/>
        </authorList>
    </citation>
    <scope>NUCLEOTIDE SEQUENCE</scope>
    <source>
        <strain evidence="3">LMG 27872</strain>
    </source>
</reference>
<protein>
    <submittedName>
        <fullName evidence="3">Uncharacterized protein</fullName>
    </submittedName>
</protein>
<sequence length="208" mass="23956">MRFKWGAFFKRNGFMGFNSASKFIRKTYGKKYGFSGGLGSINLESAKEMKKELVKLDLMDLQNLKGDINAQYDFHKTFSFVFSLMTSFLSVVLVFLTFMITLALRVIDINGKNPSSEKYFEVVGSLFTDTIFTPIYIIISLIVALLILYMGRFMWISRINYIVEGAYELKGKLEENKDNNLKGPESKTKPKPNNNAVNNPRNNYRRKK</sequence>
<evidence type="ECO:0000313" key="3">
    <source>
        <dbReference type="EMBL" id="MBM0632302.1"/>
    </source>
</evidence>
<keyword evidence="2" id="KW-1133">Transmembrane helix</keyword>
<gene>
    <name evidence="3" type="ORF">JDW19_04050</name>
</gene>
<evidence type="ECO:0000313" key="4">
    <source>
        <dbReference type="Proteomes" id="UP000650605"/>
    </source>
</evidence>
<proteinExistence type="predicted"/>
<organism evidence="3 4">
    <name type="scientific">Paenibacillus polymyxa</name>
    <name type="common">Bacillus polymyxa</name>
    <dbReference type="NCBI Taxonomy" id="1406"/>
    <lineage>
        <taxon>Bacteria</taxon>
        <taxon>Bacillati</taxon>
        <taxon>Bacillota</taxon>
        <taxon>Bacilli</taxon>
        <taxon>Bacillales</taxon>
        <taxon>Paenibacillaceae</taxon>
        <taxon>Paenibacillus</taxon>
    </lineage>
</organism>
<evidence type="ECO:0000256" key="2">
    <source>
        <dbReference type="SAM" id="Phobius"/>
    </source>
</evidence>
<dbReference type="EMBL" id="JAEHFQ010000002">
    <property type="protein sequence ID" value="MBM0632302.1"/>
    <property type="molecule type" value="Genomic_DNA"/>
</dbReference>
<feature type="compositionally biased region" description="Low complexity" evidence="1">
    <location>
        <begin position="191"/>
        <end position="202"/>
    </location>
</feature>
<name>A0A8I1IPH0_PAEPO</name>
<dbReference type="AlphaFoldDB" id="A0A8I1IPH0"/>
<comment type="caution">
    <text evidence="3">The sequence shown here is derived from an EMBL/GenBank/DDBJ whole genome shotgun (WGS) entry which is preliminary data.</text>
</comment>
<feature type="transmembrane region" description="Helical" evidence="2">
    <location>
        <begin position="127"/>
        <end position="149"/>
    </location>
</feature>
<feature type="region of interest" description="Disordered" evidence="1">
    <location>
        <begin position="176"/>
        <end position="208"/>
    </location>
</feature>
<evidence type="ECO:0000256" key="1">
    <source>
        <dbReference type="SAM" id="MobiDB-lite"/>
    </source>
</evidence>
<keyword evidence="2" id="KW-0812">Transmembrane</keyword>
<feature type="compositionally biased region" description="Basic and acidic residues" evidence="1">
    <location>
        <begin position="176"/>
        <end position="188"/>
    </location>
</feature>
<feature type="transmembrane region" description="Helical" evidence="2">
    <location>
        <begin position="80"/>
        <end position="107"/>
    </location>
</feature>